<accession>A0AAD6G5E0</accession>
<dbReference type="Pfam" id="PF08240">
    <property type="entry name" value="ADH_N"/>
    <property type="match status" value="1"/>
</dbReference>
<dbReference type="InterPro" id="IPR036291">
    <property type="entry name" value="NAD(P)-bd_dom_sf"/>
</dbReference>
<dbReference type="InterPro" id="IPR013154">
    <property type="entry name" value="ADH-like_N"/>
</dbReference>
<protein>
    <recommendedName>
        <fullName evidence="3">Enoyl reductase (ER) domain-containing protein</fullName>
    </recommendedName>
</protein>
<dbReference type="RefSeq" id="XP_056768080.1">
    <property type="nucleotide sequence ID" value="XM_056907353.1"/>
</dbReference>
<comment type="caution">
    <text evidence="4">The sequence shown here is derived from an EMBL/GenBank/DDBJ whole genome shotgun (WGS) entry which is preliminary data.</text>
</comment>
<evidence type="ECO:0000259" key="3">
    <source>
        <dbReference type="SMART" id="SM00829"/>
    </source>
</evidence>
<dbReference type="GeneID" id="81597596"/>
<evidence type="ECO:0000313" key="5">
    <source>
        <dbReference type="Proteomes" id="UP001213681"/>
    </source>
</evidence>
<dbReference type="InterPro" id="IPR011032">
    <property type="entry name" value="GroES-like_sf"/>
</dbReference>
<dbReference type="PANTHER" id="PTHR45348">
    <property type="entry name" value="HYPOTHETICAL OXIDOREDUCTASE (EUROFUNG)"/>
    <property type="match status" value="1"/>
</dbReference>
<reference evidence="4" key="2">
    <citation type="journal article" date="2023" name="IMA Fungus">
        <title>Comparative genomic study of the Penicillium genus elucidates a diverse pangenome and 15 lateral gene transfer events.</title>
        <authorList>
            <person name="Petersen C."/>
            <person name="Sorensen T."/>
            <person name="Nielsen M.R."/>
            <person name="Sondergaard T.E."/>
            <person name="Sorensen J.L."/>
            <person name="Fitzpatrick D.A."/>
            <person name="Frisvad J.C."/>
            <person name="Nielsen K.L."/>
        </authorList>
    </citation>
    <scope>NUCLEOTIDE SEQUENCE</scope>
    <source>
        <strain evidence="4">IBT 16125</strain>
    </source>
</reference>
<dbReference type="Gene3D" id="3.90.180.10">
    <property type="entry name" value="Medium-chain alcohol dehydrogenases, catalytic domain"/>
    <property type="match status" value="1"/>
</dbReference>
<reference evidence="4" key="1">
    <citation type="submission" date="2022-12" db="EMBL/GenBank/DDBJ databases">
        <authorList>
            <person name="Petersen C."/>
        </authorList>
    </citation>
    <scope>NUCLEOTIDE SEQUENCE</scope>
    <source>
        <strain evidence="4">IBT 16125</strain>
    </source>
</reference>
<dbReference type="GO" id="GO:0016651">
    <property type="term" value="F:oxidoreductase activity, acting on NAD(P)H"/>
    <property type="evidence" value="ECO:0007669"/>
    <property type="project" value="InterPro"/>
</dbReference>
<dbReference type="SUPFAM" id="SSF51735">
    <property type="entry name" value="NAD(P)-binding Rossmann-fold domains"/>
    <property type="match status" value="1"/>
</dbReference>
<dbReference type="CDD" id="cd08249">
    <property type="entry name" value="enoyl_reductase_like"/>
    <property type="match status" value="1"/>
</dbReference>
<evidence type="ECO:0000256" key="1">
    <source>
        <dbReference type="ARBA" id="ARBA00008072"/>
    </source>
</evidence>
<dbReference type="InterPro" id="IPR047122">
    <property type="entry name" value="Trans-enoyl_RdTase-like"/>
</dbReference>
<evidence type="ECO:0000256" key="2">
    <source>
        <dbReference type="ARBA" id="ARBA00023002"/>
    </source>
</evidence>
<dbReference type="Pfam" id="PF00107">
    <property type="entry name" value="ADH_zinc_N"/>
    <property type="match status" value="1"/>
</dbReference>
<organism evidence="4 5">
    <name type="scientific">Penicillium daleae</name>
    <dbReference type="NCBI Taxonomy" id="63821"/>
    <lineage>
        <taxon>Eukaryota</taxon>
        <taxon>Fungi</taxon>
        <taxon>Dikarya</taxon>
        <taxon>Ascomycota</taxon>
        <taxon>Pezizomycotina</taxon>
        <taxon>Eurotiomycetes</taxon>
        <taxon>Eurotiomycetidae</taxon>
        <taxon>Eurotiales</taxon>
        <taxon>Aspergillaceae</taxon>
        <taxon>Penicillium</taxon>
    </lineage>
</organism>
<sequence>MSNNHLQYQLSEKGGQFALASVSTPPPGPNEISIRTRAVGLNGLDWKNRAFGIMIQAWPAVLGVDAAGVVEAVGDEVTAFQPGDEVFSLAGMEPKAGAFQELFTVPAHFVGKKPSALTFEQAASLPIVTVTAAAAVTVGLHLPLPHLDPTGTSEYKLESILVLGGSSGIGAAAIQYLRLALPDATILTTSSRQHHERLLSLGATRCFERRAQDDPIDIRSSTSHGAGVDAIIDPVAAAANQLAVFAALNPNGPQLYSQVVTGQNVAVPEEVKASVLFGRQIFGTKGGTAVLQGLSELLEEGKFQLPTRVEVVGNDFEAIQPALETLMRGGVSGNKYVVSI</sequence>
<feature type="domain" description="Enoyl reductase (ER)" evidence="3">
    <location>
        <begin position="14"/>
        <end position="338"/>
    </location>
</feature>
<keyword evidence="2" id="KW-0560">Oxidoreductase</keyword>
<comment type="similarity">
    <text evidence="1">Belongs to the zinc-containing alcohol dehydrogenase family.</text>
</comment>
<dbReference type="InterPro" id="IPR020843">
    <property type="entry name" value="ER"/>
</dbReference>
<evidence type="ECO:0000313" key="4">
    <source>
        <dbReference type="EMBL" id="KAJ5455707.1"/>
    </source>
</evidence>
<gene>
    <name evidence="4" type="ORF">N7458_003971</name>
</gene>
<dbReference type="AlphaFoldDB" id="A0AAD6G5E0"/>
<name>A0AAD6G5E0_9EURO</name>
<dbReference type="Gene3D" id="3.40.50.720">
    <property type="entry name" value="NAD(P)-binding Rossmann-like Domain"/>
    <property type="match status" value="1"/>
</dbReference>
<dbReference type="InterPro" id="IPR013149">
    <property type="entry name" value="ADH-like_C"/>
</dbReference>
<dbReference type="SUPFAM" id="SSF50129">
    <property type="entry name" value="GroES-like"/>
    <property type="match status" value="1"/>
</dbReference>
<dbReference type="EMBL" id="JAPVEA010000004">
    <property type="protein sequence ID" value="KAJ5455707.1"/>
    <property type="molecule type" value="Genomic_DNA"/>
</dbReference>
<dbReference type="SMART" id="SM00829">
    <property type="entry name" value="PKS_ER"/>
    <property type="match status" value="1"/>
</dbReference>
<dbReference type="Proteomes" id="UP001213681">
    <property type="component" value="Unassembled WGS sequence"/>
</dbReference>
<proteinExistence type="inferred from homology"/>
<dbReference type="PANTHER" id="PTHR45348:SF2">
    <property type="entry name" value="ZINC-TYPE ALCOHOL DEHYDROGENASE-LIKE PROTEIN C2E1P3.01"/>
    <property type="match status" value="1"/>
</dbReference>
<keyword evidence="5" id="KW-1185">Reference proteome</keyword>